<evidence type="ECO:0000313" key="2">
    <source>
        <dbReference type="Proteomes" id="UP001231649"/>
    </source>
</evidence>
<reference evidence="1" key="1">
    <citation type="submission" date="2023-03" db="EMBL/GenBank/DDBJ databases">
        <title>Chromosome-level genomes of two armyworms, Mythimna separata and Mythimna loreyi, provide insights into the biosynthesis and reception of sex pheromones.</title>
        <authorList>
            <person name="Zhao H."/>
        </authorList>
    </citation>
    <scope>NUCLEOTIDE SEQUENCE</scope>
    <source>
        <strain evidence="1">BeijingLab</strain>
    </source>
</reference>
<organism evidence="1 2">
    <name type="scientific">Mythimna loreyi</name>
    <dbReference type="NCBI Taxonomy" id="667449"/>
    <lineage>
        <taxon>Eukaryota</taxon>
        <taxon>Metazoa</taxon>
        <taxon>Ecdysozoa</taxon>
        <taxon>Arthropoda</taxon>
        <taxon>Hexapoda</taxon>
        <taxon>Insecta</taxon>
        <taxon>Pterygota</taxon>
        <taxon>Neoptera</taxon>
        <taxon>Endopterygota</taxon>
        <taxon>Lepidoptera</taxon>
        <taxon>Glossata</taxon>
        <taxon>Ditrysia</taxon>
        <taxon>Noctuoidea</taxon>
        <taxon>Noctuidae</taxon>
        <taxon>Noctuinae</taxon>
        <taxon>Hadenini</taxon>
        <taxon>Mythimna</taxon>
    </lineage>
</organism>
<evidence type="ECO:0000313" key="1">
    <source>
        <dbReference type="EMBL" id="KAJ8719881.1"/>
    </source>
</evidence>
<name>A0ACC2QL76_9NEOP</name>
<proteinExistence type="predicted"/>
<sequence>MYRGFILICRDRVDEDSPTMGVPHITSFCWCMGLEVGARCVGFVHLLLSFALMVMCAVYAEEFRSLKGSAEDLDGLYTSWYKISVTVAVVTVVHVVLAFTLLVSVFKRNTCGIRVWVWVMSLLVAAALVCIVVLAALHGFSESGSEIFLSFLEGAIFFGIMAYCILCVNSYYLMLRSAEDMEGPNKSNY</sequence>
<dbReference type="Proteomes" id="UP001231649">
    <property type="component" value="Chromosome 3"/>
</dbReference>
<gene>
    <name evidence="1" type="ORF">PYW08_012056</name>
</gene>
<comment type="caution">
    <text evidence="1">The sequence shown here is derived from an EMBL/GenBank/DDBJ whole genome shotgun (WGS) entry which is preliminary data.</text>
</comment>
<dbReference type="EMBL" id="CM056779">
    <property type="protein sequence ID" value="KAJ8719881.1"/>
    <property type="molecule type" value="Genomic_DNA"/>
</dbReference>
<accession>A0ACC2QL76</accession>
<keyword evidence="2" id="KW-1185">Reference proteome</keyword>
<protein>
    <submittedName>
        <fullName evidence="1">Uncharacterized protein</fullName>
    </submittedName>
</protein>